<keyword evidence="11" id="KW-0675">Receptor</keyword>
<dbReference type="PANTHER" id="PTHR32546">
    <property type="entry name" value="G-PROTEIN COUPLED RECEPTOR 158-RELATED"/>
    <property type="match status" value="1"/>
</dbReference>
<dbReference type="AlphaFoldDB" id="A0A8J1XXY5"/>
<keyword evidence="12" id="KW-0325">Glycoprotein</keyword>
<evidence type="ECO:0000256" key="12">
    <source>
        <dbReference type="ARBA" id="ARBA00023180"/>
    </source>
</evidence>
<evidence type="ECO:0000256" key="1">
    <source>
        <dbReference type="ARBA" id="ARBA00004487"/>
    </source>
</evidence>
<keyword evidence="4" id="KW-0812">Transmembrane</keyword>
<evidence type="ECO:0000256" key="10">
    <source>
        <dbReference type="ARBA" id="ARBA00023157"/>
    </source>
</evidence>
<dbReference type="GO" id="GO:0004930">
    <property type="term" value="F:G protein-coupled receptor activity"/>
    <property type="evidence" value="ECO:0007669"/>
    <property type="project" value="UniProtKB-KW"/>
</dbReference>
<keyword evidence="7" id="KW-0770">Synapse</keyword>
<dbReference type="PANTHER" id="PTHR32546:SF29">
    <property type="entry name" value="G-PROTEIN COUPLED RECEPTORS FAMILY 3 PROFILE DOMAIN-CONTAINING PROTEIN"/>
    <property type="match status" value="1"/>
</dbReference>
<dbReference type="CDD" id="cd15293">
    <property type="entry name" value="7tmC_GPR158-like"/>
    <property type="match status" value="1"/>
</dbReference>
<dbReference type="OrthoDB" id="2129233at2759"/>
<accession>A0A8J1XXY5</accession>
<dbReference type="Proteomes" id="UP000749559">
    <property type="component" value="Unassembled WGS sequence"/>
</dbReference>
<evidence type="ECO:0000313" key="17">
    <source>
        <dbReference type="EMBL" id="CAH1791074.1"/>
    </source>
</evidence>
<keyword evidence="13" id="KW-0807">Transducer</keyword>
<evidence type="ECO:0000256" key="6">
    <source>
        <dbReference type="ARBA" id="ARBA00022989"/>
    </source>
</evidence>
<dbReference type="EMBL" id="CAIIXF020000008">
    <property type="protein sequence ID" value="CAH1791074.1"/>
    <property type="molecule type" value="Genomic_DNA"/>
</dbReference>
<keyword evidence="9" id="KW-0472">Membrane</keyword>
<comment type="caution">
    <text evidence="17">The sequence shown here is derived from an EMBL/GenBank/DDBJ whole genome shotgun (WGS) entry which is preliminary data.</text>
</comment>
<keyword evidence="3" id="KW-1003">Cell membrane</keyword>
<dbReference type="InterPro" id="IPR017978">
    <property type="entry name" value="GPCR_3_C"/>
</dbReference>
<reference evidence="17" key="1">
    <citation type="submission" date="2022-03" db="EMBL/GenBank/DDBJ databases">
        <authorList>
            <person name="Martin C."/>
        </authorList>
    </citation>
    <scope>NUCLEOTIDE SEQUENCE</scope>
</reference>
<evidence type="ECO:0000256" key="3">
    <source>
        <dbReference type="ARBA" id="ARBA00022475"/>
    </source>
</evidence>
<comment type="similarity">
    <text evidence="2">Belongs to the G-protein coupled receptor 3 family.</text>
</comment>
<keyword evidence="10" id="KW-1015">Disulfide bond</keyword>
<keyword evidence="15" id="KW-0966">Cell projection</keyword>
<evidence type="ECO:0000256" key="9">
    <source>
        <dbReference type="ARBA" id="ARBA00023136"/>
    </source>
</evidence>
<dbReference type="InterPro" id="IPR043458">
    <property type="entry name" value="GPR158/179"/>
</dbReference>
<dbReference type="Pfam" id="PF00003">
    <property type="entry name" value="7tm_3"/>
    <property type="match status" value="1"/>
</dbReference>
<name>A0A8J1XXY5_OWEFU</name>
<proteinExistence type="inferred from homology"/>
<evidence type="ECO:0000256" key="2">
    <source>
        <dbReference type="ARBA" id="ARBA00007242"/>
    </source>
</evidence>
<dbReference type="Gene3D" id="3.30.450.20">
    <property type="entry name" value="PAS domain"/>
    <property type="match status" value="1"/>
</dbReference>
<gene>
    <name evidence="17" type="ORF">OFUS_LOCUS16205</name>
</gene>
<evidence type="ECO:0000256" key="7">
    <source>
        <dbReference type="ARBA" id="ARBA00023018"/>
    </source>
</evidence>
<dbReference type="CDD" id="cd12913">
    <property type="entry name" value="PDC1_MCP_like"/>
    <property type="match status" value="1"/>
</dbReference>
<keyword evidence="18" id="KW-1185">Reference proteome</keyword>
<dbReference type="GO" id="GO:0045211">
    <property type="term" value="C:postsynaptic membrane"/>
    <property type="evidence" value="ECO:0007669"/>
    <property type="project" value="UniProtKB-SubCell"/>
</dbReference>
<keyword evidence="14" id="KW-0628">Postsynaptic cell membrane</keyword>
<evidence type="ECO:0000256" key="14">
    <source>
        <dbReference type="ARBA" id="ARBA00023257"/>
    </source>
</evidence>
<evidence type="ECO:0000256" key="11">
    <source>
        <dbReference type="ARBA" id="ARBA00023170"/>
    </source>
</evidence>
<keyword evidence="6" id="KW-1133">Transmembrane helix</keyword>
<evidence type="ECO:0000256" key="15">
    <source>
        <dbReference type="ARBA" id="ARBA00023273"/>
    </source>
</evidence>
<dbReference type="PROSITE" id="PS50259">
    <property type="entry name" value="G_PROTEIN_RECEP_F3_4"/>
    <property type="match status" value="1"/>
</dbReference>
<evidence type="ECO:0000256" key="13">
    <source>
        <dbReference type="ARBA" id="ARBA00023224"/>
    </source>
</evidence>
<sequence>MITDIQIQLSVFLLFTVTSTYANSAQDALTALAYVQRVETENCTGGTNEVLPVQFSQDVWSEYANVAVRTANLLSKSLTLNGGTFSADKESFLFDVVRNNVAGNTLIFGSAIAVEDWVYTPYQTFCPYSYKDEFVHAFDLSLSYDYMDNGTEWYHTLRVKDWSNSPLTKDKVKYRLNSTHHAIEIDFVQPTVDIADGHWTYPYYDCGGGNIWMVTYSSPILMVDSSPPGNVIFKGIATIDIELTNIDINQCDPEEFTPEYVDEGADDIFRGTHSCRESTKCVPVSGLGLTRGAYDCYCKDGYYFPHSSVTKKAFEGLMVELSINTNDTSLDFECIRCAEGCDTCVDDSPCLYYHNIAIRLVVLVLVLVMLVLIALTAILIRVYREYRAIRSGSPMFLYIMCLGATLLCLSMFIAYPEPTGILCIIKPWPHLMGFTFAYGALLLKTWRVSAIFRVKSAKRVNLTDKVLAQRLIPIVGVTTVFLVVWSVAGTPTVMERRTDTTDLKWKDCDDGLWKYGALGGKAVLLLWGAYLCHVVRKAPSNFNESKYITWAIYNNVILDSFMIIIKQLIVVKQGPDLVYLMQFIQLQISVTFMMCLIFIPKFAALKHAMNYPEQEKSLSTQGASQATSTVGVLQISNKDVAVQTQEEPSVA</sequence>
<protein>
    <submittedName>
        <fullName evidence="17">Uncharacterized protein</fullName>
    </submittedName>
</protein>
<dbReference type="GO" id="GO:0043005">
    <property type="term" value="C:neuron projection"/>
    <property type="evidence" value="ECO:0007669"/>
    <property type="project" value="UniProtKB-SubCell"/>
</dbReference>
<dbReference type="InterPro" id="IPR054714">
    <property type="entry name" value="GPR158_179_extracellular"/>
</dbReference>
<evidence type="ECO:0000313" key="18">
    <source>
        <dbReference type="Proteomes" id="UP000749559"/>
    </source>
</evidence>
<keyword evidence="5" id="KW-0732">Signal</keyword>
<evidence type="ECO:0000256" key="4">
    <source>
        <dbReference type="ARBA" id="ARBA00022692"/>
    </source>
</evidence>
<comment type="subcellular location">
    <subcellularLocation>
        <location evidence="1">Cell projection</location>
        <location evidence="1">Neuron projection</location>
    </subcellularLocation>
    <subcellularLocation>
        <location evidence="16">Postsynaptic cell membrane</location>
        <topology evidence="16">Multi-pass membrane protein</topology>
    </subcellularLocation>
</comment>
<evidence type="ECO:0000256" key="16">
    <source>
        <dbReference type="ARBA" id="ARBA00034104"/>
    </source>
</evidence>
<keyword evidence="8" id="KW-0297">G-protein coupled receptor</keyword>
<evidence type="ECO:0000256" key="8">
    <source>
        <dbReference type="ARBA" id="ARBA00023040"/>
    </source>
</evidence>
<evidence type="ECO:0000256" key="5">
    <source>
        <dbReference type="ARBA" id="ARBA00022729"/>
    </source>
</evidence>
<dbReference type="Pfam" id="PF22572">
    <property type="entry name" value="GPR158_179_EC"/>
    <property type="match status" value="1"/>
</dbReference>
<organism evidence="17 18">
    <name type="scientific">Owenia fusiformis</name>
    <name type="common">Polychaete worm</name>
    <dbReference type="NCBI Taxonomy" id="6347"/>
    <lineage>
        <taxon>Eukaryota</taxon>
        <taxon>Metazoa</taxon>
        <taxon>Spiralia</taxon>
        <taxon>Lophotrochozoa</taxon>
        <taxon>Annelida</taxon>
        <taxon>Polychaeta</taxon>
        <taxon>Sedentaria</taxon>
        <taxon>Canalipalpata</taxon>
        <taxon>Sabellida</taxon>
        <taxon>Oweniida</taxon>
        <taxon>Oweniidae</taxon>
        <taxon>Owenia</taxon>
    </lineage>
</organism>